<accession>A0A0F9MSY2</accession>
<reference evidence="2" key="1">
    <citation type="journal article" date="2015" name="Nature">
        <title>Complex archaea that bridge the gap between prokaryotes and eukaryotes.</title>
        <authorList>
            <person name="Spang A."/>
            <person name="Saw J.H."/>
            <person name="Jorgensen S.L."/>
            <person name="Zaremba-Niedzwiedzka K."/>
            <person name="Martijn J."/>
            <person name="Lind A.E."/>
            <person name="van Eijk R."/>
            <person name="Schleper C."/>
            <person name="Guy L."/>
            <person name="Ettema T.J."/>
        </authorList>
    </citation>
    <scope>NUCLEOTIDE SEQUENCE</scope>
</reference>
<comment type="caution">
    <text evidence="2">The sequence shown here is derived from an EMBL/GenBank/DDBJ whole genome shotgun (WGS) entry which is preliminary data.</text>
</comment>
<sequence length="82" mass="9554">MNEQTKGRVKKLFIIVIVLFLLIGCSYPTTRLLGEKYEVVGGYQGPNYWHLLRKIPNDDDFVYGALLQQQGDEILIYKLRSY</sequence>
<keyword evidence="1" id="KW-1133">Transmembrane helix</keyword>
<organism evidence="2">
    <name type="scientific">marine sediment metagenome</name>
    <dbReference type="NCBI Taxonomy" id="412755"/>
    <lineage>
        <taxon>unclassified sequences</taxon>
        <taxon>metagenomes</taxon>
        <taxon>ecological metagenomes</taxon>
    </lineage>
</organism>
<dbReference type="EMBL" id="LAZR01004249">
    <property type="protein sequence ID" value="KKN10395.1"/>
    <property type="molecule type" value="Genomic_DNA"/>
</dbReference>
<feature type="transmembrane region" description="Helical" evidence="1">
    <location>
        <begin position="12"/>
        <end position="29"/>
    </location>
</feature>
<keyword evidence="1" id="KW-0472">Membrane</keyword>
<keyword evidence="1" id="KW-0812">Transmembrane</keyword>
<gene>
    <name evidence="2" type="ORF">LCGC14_1037160</name>
</gene>
<evidence type="ECO:0000313" key="2">
    <source>
        <dbReference type="EMBL" id="KKN10395.1"/>
    </source>
</evidence>
<protein>
    <submittedName>
        <fullName evidence="2">Uncharacterized protein</fullName>
    </submittedName>
</protein>
<evidence type="ECO:0000256" key="1">
    <source>
        <dbReference type="SAM" id="Phobius"/>
    </source>
</evidence>
<name>A0A0F9MSY2_9ZZZZ</name>
<dbReference type="AlphaFoldDB" id="A0A0F9MSY2"/>
<dbReference type="PROSITE" id="PS51257">
    <property type="entry name" value="PROKAR_LIPOPROTEIN"/>
    <property type="match status" value="1"/>
</dbReference>
<proteinExistence type="predicted"/>